<evidence type="ECO:0000313" key="3">
    <source>
        <dbReference type="Proteomes" id="UP000480266"/>
    </source>
</evidence>
<organism evidence="2 3">
    <name type="scientific">Candidatus Afipia apatlaquensis</name>
    <dbReference type="NCBI Taxonomy" id="2712852"/>
    <lineage>
        <taxon>Bacteria</taxon>
        <taxon>Pseudomonadati</taxon>
        <taxon>Pseudomonadota</taxon>
        <taxon>Alphaproteobacteria</taxon>
        <taxon>Hyphomicrobiales</taxon>
        <taxon>Nitrobacteraceae</taxon>
        <taxon>Afipia</taxon>
    </lineage>
</organism>
<evidence type="ECO:0000256" key="1">
    <source>
        <dbReference type="SAM" id="MobiDB-lite"/>
    </source>
</evidence>
<keyword evidence="3" id="KW-1185">Reference proteome</keyword>
<protein>
    <submittedName>
        <fullName evidence="2">Uncharacterized protein</fullName>
    </submittedName>
</protein>
<reference evidence="2" key="1">
    <citation type="submission" date="2020-02" db="EMBL/GenBank/DDBJ databases">
        <title>Draft genome sequence of Candidatus Afipia apatlaquensis IBT-C3, a potential strain for decolorization of textile dyes.</title>
        <authorList>
            <person name="Sanchez-Reyes A."/>
            <person name="Breton-Deval L."/>
            <person name="Mangelson H."/>
            <person name="Sanchez-Flores A."/>
        </authorList>
    </citation>
    <scope>NUCLEOTIDE SEQUENCE [LARGE SCALE GENOMIC DNA]</scope>
    <source>
        <strain evidence="2">IBT-C3</strain>
    </source>
</reference>
<accession>A0A7C9RCF0</accession>
<feature type="compositionally biased region" description="Low complexity" evidence="1">
    <location>
        <begin position="34"/>
        <end position="51"/>
    </location>
</feature>
<feature type="region of interest" description="Disordered" evidence="1">
    <location>
        <begin position="24"/>
        <end position="57"/>
    </location>
</feature>
<feature type="compositionally biased region" description="Polar residues" evidence="1">
    <location>
        <begin position="24"/>
        <end position="33"/>
    </location>
</feature>
<dbReference type="AlphaFoldDB" id="A0A7C9RCF0"/>
<dbReference type="Proteomes" id="UP000480266">
    <property type="component" value="Unassembled WGS sequence"/>
</dbReference>
<sequence length="320" mass="35904">MFKKVLLVFIIILFSISLINCSNQGKGSSNTKGTAQTSTSSNSQNKSGNQQDIQKKSTTENKLTIEDIKAKYTGGDSGKIVNTITYMSKYILVEYSTDDTIGHCFDFYNLKTGDKDTLPIYALHVKLDKIVNENDIRFICDGTNNINGHKSFPEIVECLRGQEVTGYDGEFYQVIRSYYLPIVQGVEVGAKPYETIADLNVSLKGVEVLFEPMKGHEDYFTAAYVSVPFSKAFYDKAKNQFVIEFKNTDIDNKFNISKINGQNRYLSSISIKRSGSNTVLTINLKDTAKYYAAIESNLEPVIDGDFPCLDFNFASEFKIE</sequence>
<dbReference type="EMBL" id="JAAMRR010000013">
    <property type="protein sequence ID" value="NGX93719.1"/>
    <property type="molecule type" value="Genomic_DNA"/>
</dbReference>
<comment type="caution">
    <text evidence="2">The sequence shown here is derived from an EMBL/GenBank/DDBJ whole genome shotgun (WGS) entry which is preliminary data.</text>
</comment>
<proteinExistence type="predicted"/>
<evidence type="ECO:0000313" key="2">
    <source>
        <dbReference type="EMBL" id="NGX93719.1"/>
    </source>
</evidence>
<name>A0A7C9RCF0_9BRAD</name>
<gene>
    <name evidence="2" type="ORF">G4V63_00245</name>
</gene>